<feature type="compositionally biased region" description="Low complexity" evidence="1">
    <location>
        <begin position="111"/>
        <end position="131"/>
    </location>
</feature>
<evidence type="ECO:0000313" key="3">
    <source>
        <dbReference type="Proteomes" id="UP000299290"/>
    </source>
</evidence>
<reference evidence="2 3" key="1">
    <citation type="journal article" date="2020" name="Int. J. Syst. Evol. Microbiol.">
        <title>Reclassification of Streptomyces castelarensis and Streptomyces sporoclivatus as later heterotypic synonyms of Streptomyces antimycoticus.</title>
        <authorList>
            <person name="Komaki H."/>
            <person name="Tamura T."/>
        </authorList>
    </citation>
    <scope>NUCLEOTIDE SEQUENCE [LARGE SCALE GENOMIC DNA]</scope>
    <source>
        <strain evidence="2 3">NBRC 12839</strain>
    </source>
</reference>
<gene>
    <name evidence="2" type="ORF">SANT12839_073830</name>
</gene>
<dbReference type="AlphaFoldDB" id="A0A4D4KBG0"/>
<protein>
    <submittedName>
        <fullName evidence="2">Uncharacterized protein</fullName>
    </submittedName>
</protein>
<evidence type="ECO:0000313" key="2">
    <source>
        <dbReference type="EMBL" id="GDY46501.1"/>
    </source>
</evidence>
<accession>A0A4D4KBG0</accession>
<keyword evidence="3" id="KW-1185">Reference proteome</keyword>
<comment type="caution">
    <text evidence="2">The sequence shown here is derived from an EMBL/GenBank/DDBJ whole genome shotgun (WGS) entry which is preliminary data.</text>
</comment>
<proteinExistence type="predicted"/>
<dbReference type="RefSeq" id="WP_137968030.1">
    <property type="nucleotide sequence ID" value="NZ_BJHV01000001.1"/>
</dbReference>
<organism evidence="2 3">
    <name type="scientific">Streptomyces antimycoticus</name>
    <dbReference type="NCBI Taxonomy" id="68175"/>
    <lineage>
        <taxon>Bacteria</taxon>
        <taxon>Bacillati</taxon>
        <taxon>Actinomycetota</taxon>
        <taxon>Actinomycetes</taxon>
        <taxon>Kitasatosporales</taxon>
        <taxon>Streptomycetaceae</taxon>
        <taxon>Streptomyces</taxon>
        <taxon>Streptomyces violaceusniger group</taxon>
    </lineage>
</organism>
<dbReference type="Proteomes" id="UP000299290">
    <property type="component" value="Unassembled WGS sequence"/>
</dbReference>
<dbReference type="EMBL" id="BJHV01000001">
    <property type="protein sequence ID" value="GDY46501.1"/>
    <property type="molecule type" value="Genomic_DNA"/>
</dbReference>
<evidence type="ECO:0000256" key="1">
    <source>
        <dbReference type="SAM" id="MobiDB-lite"/>
    </source>
</evidence>
<name>A0A4D4KBG0_9ACTN</name>
<feature type="region of interest" description="Disordered" evidence="1">
    <location>
        <begin position="111"/>
        <end position="135"/>
    </location>
</feature>
<sequence>MPAANAVRLHGFLAPLPDPRDRRARRCLRCCVRRPDQAAGAFLTACAKEPAADASRRPVPRAIAVDGKTLRGSRRPGRAAIALLATVEHTGSLLAQRQVTVITPMPYTPCTTTASTSAPEAPTTSPSPTRTPGHDRVRQFPWWDIALDHYDRTRAHNRDDIRRLKTAAFAHLDASQALQTLRWRRESGTDKRI</sequence>